<reference evidence="1 2" key="1">
    <citation type="journal article" date="2016" name="Nat. Commun.">
        <title>Thousands of microbial genomes shed light on interconnected biogeochemical processes in an aquifer system.</title>
        <authorList>
            <person name="Anantharaman K."/>
            <person name="Brown C.T."/>
            <person name="Hug L.A."/>
            <person name="Sharon I."/>
            <person name="Castelle C.J."/>
            <person name="Probst A.J."/>
            <person name="Thomas B.C."/>
            <person name="Singh A."/>
            <person name="Wilkins M.J."/>
            <person name="Karaoz U."/>
            <person name="Brodie E.L."/>
            <person name="Williams K.H."/>
            <person name="Hubbard S.S."/>
            <person name="Banfield J.F."/>
        </authorList>
    </citation>
    <scope>NUCLEOTIDE SEQUENCE [LARGE SCALE GENOMIC DNA]</scope>
</reference>
<evidence type="ECO:0000313" key="1">
    <source>
        <dbReference type="EMBL" id="OGN33903.1"/>
    </source>
</evidence>
<accession>A0A1F8H8H7</accession>
<sequence>MSIEDKIREGFRSIVSNLKDRKARVFAQYTTGWFMDLIHHLPVFMRNKRSFLEWYKKQNRFQRGLLKNLSYLAGGITHALPDGKNFLTLFPAEVISDLFKEMNEEATPEEQQRIVRETLPAIQAEMVSTVKNNVDWKQFFKQYVADIEEIDKALDEDHERMQKTREGIKQQRAAWKARGWRRYL</sequence>
<protein>
    <submittedName>
        <fullName evidence="1">Uncharacterized protein</fullName>
    </submittedName>
</protein>
<dbReference type="EMBL" id="MGKW01000021">
    <property type="protein sequence ID" value="OGN33903.1"/>
    <property type="molecule type" value="Genomic_DNA"/>
</dbReference>
<gene>
    <name evidence="1" type="ORF">A3I39_01420</name>
</gene>
<proteinExistence type="predicted"/>
<dbReference type="AlphaFoldDB" id="A0A1F8H8H7"/>
<evidence type="ECO:0000313" key="2">
    <source>
        <dbReference type="Proteomes" id="UP000178155"/>
    </source>
</evidence>
<name>A0A1F8H8H7_9BACT</name>
<dbReference type="Proteomes" id="UP000178155">
    <property type="component" value="Unassembled WGS sequence"/>
</dbReference>
<organism evidence="1 2">
    <name type="scientific">Candidatus Yanofskybacteria bacterium RIFCSPLOWO2_02_FULL_47_9b</name>
    <dbReference type="NCBI Taxonomy" id="1802708"/>
    <lineage>
        <taxon>Bacteria</taxon>
        <taxon>Candidatus Yanofskyibacteriota</taxon>
    </lineage>
</organism>
<comment type="caution">
    <text evidence="1">The sequence shown here is derived from an EMBL/GenBank/DDBJ whole genome shotgun (WGS) entry which is preliminary data.</text>
</comment>